<organism evidence="7 8">
    <name type="scientific">Lancefieldella rimae (strain ATCC 49626 / DSM 7090 / CCUG 31168 / NBRC 15546 / VPI D140H-11A)</name>
    <name type="common">Atopobium rimae</name>
    <dbReference type="NCBI Taxonomy" id="553184"/>
    <lineage>
        <taxon>Bacteria</taxon>
        <taxon>Bacillati</taxon>
        <taxon>Actinomycetota</taxon>
        <taxon>Coriobacteriia</taxon>
        <taxon>Coriobacteriales</taxon>
        <taxon>Atopobiaceae</taxon>
        <taxon>Lancefieldella</taxon>
    </lineage>
</organism>
<dbReference type="PROSITE" id="PS51898">
    <property type="entry name" value="TYR_RECOMBINASE"/>
    <property type="match status" value="1"/>
</dbReference>
<comment type="caution">
    <text evidence="7">The sequence shown here is derived from an EMBL/GenBank/DDBJ whole genome shotgun (WGS) entry which is preliminary data.</text>
</comment>
<dbReference type="InterPro" id="IPR044068">
    <property type="entry name" value="CB"/>
</dbReference>
<dbReference type="GO" id="GO:0015074">
    <property type="term" value="P:DNA integration"/>
    <property type="evidence" value="ECO:0007669"/>
    <property type="project" value="InterPro"/>
</dbReference>
<dbReference type="Gene3D" id="1.10.150.130">
    <property type="match status" value="1"/>
</dbReference>
<feature type="domain" description="Core-binding (CB)" evidence="6">
    <location>
        <begin position="62"/>
        <end position="154"/>
    </location>
</feature>
<dbReference type="InterPro" id="IPR050090">
    <property type="entry name" value="Tyrosine_recombinase_XerCD"/>
</dbReference>
<protein>
    <submittedName>
        <fullName evidence="7">Site-specific recombinase, phage integrase family</fullName>
    </submittedName>
</protein>
<dbReference type="Proteomes" id="UP000004070">
    <property type="component" value="Unassembled WGS sequence"/>
</dbReference>
<dbReference type="GO" id="GO:0003677">
    <property type="term" value="F:DNA binding"/>
    <property type="evidence" value="ECO:0007669"/>
    <property type="project" value="UniProtKB-UniRule"/>
</dbReference>
<comment type="similarity">
    <text evidence="1">Belongs to the 'phage' integrase family.</text>
</comment>
<accession>B9CLL8</accession>
<evidence type="ECO:0000256" key="2">
    <source>
        <dbReference type="ARBA" id="ARBA00023125"/>
    </source>
</evidence>
<keyword evidence="2 4" id="KW-0238">DNA-binding</keyword>
<dbReference type="RefSeq" id="WP_003149615.1">
    <property type="nucleotide sequence ID" value="NZ_ACFE01000002.1"/>
</dbReference>
<name>B9CLL8_LANR4</name>
<dbReference type="InterPro" id="IPR010998">
    <property type="entry name" value="Integrase_recombinase_N"/>
</dbReference>
<dbReference type="GO" id="GO:0006310">
    <property type="term" value="P:DNA recombination"/>
    <property type="evidence" value="ECO:0007669"/>
    <property type="project" value="UniProtKB-KW"/>
</dbReference>
<evidence type="ECO:0000256" key="1">
    <source>
        <dbReference type="ARBA" id="ARBA00008857"/>
    </source>
</evidence>
<reference evidence="7 8" key="1">
    <citation type="submission" date="2009-01" db="EMBL/GenBank/DDBJ databases">
        <authorList>
            <person name="Madupu R."/>
            <person name="Sebastian Y."/>
            <person name="Durkin A.S."/>
            <person name="Torralba M."/>
            <person name="Methe B."/>
            <person name="Sutton G.G."/>
            <person name="Strausberg R.L."/>
            <person name="Nelson K.E."/>
        </authorList>
    </citation>
    <scope>NUCLEOTIDE SEQUENCE [LARGE SCALE GENOMIC DNA]</scope>
    <source>
        <strain evidence="7 8">ATCC 49626</strain>
    </source>
</reference>
<dbReference type="InterPro" id="IPR013762">
    <property type="entry name" value="Integrase-like_cat_sf"/>
</dbReference>
<dbReference type="EMBL" id="ACFE01000002">
    <property type="protein sequence ID" value="EEE17592.1"/>
    <property type="molecule type" value="Genomic_DNA"/>
</dbReference>
<dbReference type="InterPro" id="IPR011010">
    <property type="entry name" value="DNA_brk_join_enz"/>
</dbReference>
<dbReference type="CDD" id="cd01189">
    <property type="entry name" value="INT_ICEBs1_C_like"/>
    <property type="match status" value="1"/>
</dbReference>
<evidence type="ECO:0000313" key="7">
    <source>
        <dbReference type="EMBL" id="EEE17592.1"/>
    </source>
</evidence>
<feature type="domain" description="Tyr recombinase" evidence="5">
    <location>
        <begin position="181"/>
        <end position="384"/>
    </location>
</feature>
<dbReference type="GeneID" id="84904408"/>
<dbReference type="AlphaFoldDB" id="B9CLL8"/>
<proteinExistence type="inferred from homology"/>
<gene>
    <name evidence="7" type="ORF">ATORI0001_1194</name>
</gene>
<dbReference type="eggNOG" id="COG0582">
    <property type="taxonomic scope" value="Bacteria"/>
</dbReference>
<evidence type="ECO:0000259" key="6">
    <source>
        <dbReference type="PROSITE" id="PS51900"/>
    </source>
</evidence>
<dbReference type="STRING" id="1383.IV60_GL000606"/>
<dbReference type="PANTHER" id="PTHR30349:SF41">
    <property type="entry name" value="INTEGRASE_RECOMBINASE PROTEIN MJ0367-RELATED"/>
    <property type="match status" value="1"/>
</dbReference>
<dbReference type="Gene3D" id="1.10.443.10">
    <property type="entry name" value="Intergrase catalytic core"/>
    <property type="match status" value="1"/>
</dbReference>
<dbReference type="PROSITE" id="PS51900">
    <property type="entry name" value="CB"/>
    <property type="match status" value="1"/>
</dbReference>
<sequence length="401" mass="44885">MQLKPIVKRNAKGIWCCRLYLGRDFSGKLIQPYTSFSAATTEEEAQAMAELWAAHLTADGKVKSTNLVQLLCEYTELKRRNGASPNTIRQYQSFVKNHILKYLPRATVDTLVPADFTAFEQQLLKPREDGGAGLSRNTVINVHQFLRSAYNYFVASGICSINPLFNVAKPSQERHEAVSMEEWGFAEIDKAITGVLDKSFTAQEYSFETVYAFAAWLALKTGMRCGEVCALRRQDVNHMQRYIHVSGTVIEEPRRQPYRRDVTKGRRHRNVSITDADLALIDRYSQLQGKRMGVAIKGATPLVSVTGAFMRPTKVSSAFTALRRSLELPAGITFHTLRHTHASWCLANGVDLKTLSERLGHADEATTLRIYAHVLPGRDRAAAEAFETAAKRVTQTFNSAP</sequence>
<evidence type="ECO:0000259" key="5">
    <source>
        <dbReference type="PROSITE" id="PS51898"/>
    </source>
</evidence>
<dbReference type="Pfam" id="PF00589">
    <property type="entry name" value="Phage_integrase"/>
    <property type="match status" value="1"/>
</dbReference>
<dbReference type="PANTHER" id="PTHR30349">
    <property type="entry name" value="PHAGE INTEGRASE-RELATED"/>
    <property type="match status" value="1"/>
</dbReference>
<evidence type="ECO:0000256" key="4">
    <source>
        <dbReference type="PROSITE-ProRule" id="PRU01248"/>
    </source>
</evidence>
<keyword evidence="3" id="KW-0233">DNA recombination</keyword>
<dbReference type="SUPFAM" id="SSF56349">
    <property type="entry name" value="DNA breaking-rejoining enzymes"/>
    <property type="match status" value="1"/>
</dbReference>
<dbReference type="InterPro" id="IPR002104">
    <property type="entry name" value="Integrase_catalytic"/>
</dbReference>
<evidence type="ECO:0000256" key="3">
    <source>
        <dbReference type="ARBA" id="ARBA00023172"/>
    </source>
</evidence>
<evidence type="ECO:0000313" key="8">
    <source>
        <dbReference type="Proteomes" id="UP000004070"/>
    </source>
</evidence>